<dbReference type="UniPathway" id="UPA00060">
    <property type="reaction ID" value="UER00141"/>
</dbReference>
<comment type="pathway">
    <text evidence="1 9 11">Cofactor biosynthesis; thiamine diphosphate biosynthesis; thiamine phosphate from 4-amino-2-methyl-5-diphosphomethylpyrimidine and 4-methyl-5-(2-phosphoethyl)-thiazole: step 1/1.</text>
</comment>
<dbReference type="InterPro" id="IPR034291">
    <property type="entry name" value="TMP_synthase"/>
</dbReference>
<dbReference type="HAMAP" id="MF_00097">
    <property type="entry name" value="TMP_synthase"/>
    <property type="match status" value="1"/>
</dbReference>
<evidence type="ECO:0000259" key="12">
    <source>
        <dbReference type="Pfam" id="PF02581"/>
    </source>
</evidence>
<proteinExistence type="inferred from homology"/>
<feature type="binding site" evidence="9">
    <location>
        <position position="72"/>
    </location>
    <ligand>
        <name>4-amino-2-methyl-5-(diphosphooxymethyl)pyrimidine</name>
        <dbReference type="ChEBI" id="CHEBI:57841"/>
    </ligand>
</feature>
<evidence type="ECO:0000256" key="6">
    <source>
        <dbReference type="ARBA" id="ARBA00047334"/>
    </source>
</evidence>
<dbReference type="EC" id="2.5.1.3" evidence="9"/>
<dbReference type="NCBIfam" id="TIGR00693">
    <property type="entry name" value="thiE"/>
    <property type="match status" value="1"/>
</dbReference>
<comment type="function">
    <text evidence="9">Condenses 4-methyl-5-(beta-hydroxyethyl)thiazole monophosphate (THZ-P) and 2-methyl-4-amino-5-hydroxymethyl pyrimidine pyrophosphate (HMP-PP) to form thiamine monophosphate (TMP).</text>
</comment>
<evidence type="ECO:0000313" key="13">
    <source>
        <dbReference type="EMBL" id="MBB5352538.1"/>
    </source>
</evidence>
<evidence type="ECO:0000256" key="10">
    <source>
        <dbReference type="RuleBase" id="RU003826"/>
    </source>
</evidence>
<feature type="binding site" evidence="9">
    <location>
        <begin position="189"/>
        <end position="190"/>
    </location>
    <ligand>
        <name>2-[(2R,5Z)-2-carboxy-4-methylthiazol-5(2H)-ylidene]ethyl phosphate</name>
        <dbReference type="ChEBI" id="CHEBI:62899"/>
    </ligand>
</feature>
<name>A0A840VD36_9BACT</name>
<feature type="binding site" evidence="9">
    <location>
        <position position="73"/>
    </location>
    <ligand>
        <name>Mg(2+)</name>
        <dbReference type="ChEBI" id="CHEBI:18420"/>
    </ligand>
</feature>
<dbReference type="Proteomes" id="UP000557717">
    <property type="component" value="Unassembled WGS sequence"/>
</dbReference>
<dbReference type="SUPFAM" id="SSF51391">
    <property type="entry name" value="Thiamin phosphate synthase"/>
    <property type="match status" value="1"/>
</dbReference>
<dbReference type="PANTHER" id="PTHR20857">
    <property type="entry name" value="THIAMINE-PHOSPHATE PYROPHOSPHORYLASE"/>
    <property type="match status" value="1"/>
</dbReference>
<dbReference type="EMBL" id="JACHFD010000013">
    <property type="protein sequence ID" value="MBB5352538.1"/>
    <property type="molecule type" value="Genomic_DNA"/>
</dbReference>
<dbReference type="InterPro" id="IPR022998">
    <property type="entry name" value="ThiamineP_synth_TenI"/>
</dbReference>
<dbReference type="InterPro" id="IPR013785">
    <property type="entry name" value="Aldolase_TIM"/>
</dbReference>
<dbReference type="AlphaFoldDB" id="A0A840VD36"/>
<dbReference type="PANTHER" id="PTHR20857:SF15">
    <property type="entry name" value="THIAMINE-PHOSPHATE SYNTHASE"/>
    <property type="match status" value="1"/>
</dbReference>
<evidence type="ECO:0000256" key="1">
    <source>
        <dbReference type="ARBA" id="ARBA00005165"/>
    </source>
</evidence>
<comment type="cofactor">
    <cofactor evidence="9">
        <name>Mg(2+)</name>
        <dbReference type="ChEBI" id="CHEBI:18420"/>
    </cofactor>
    <text evidence="9">Binds 1 Mg(2+) ion per subunit.</text>
</comment>
<comment type="catalytic activity">
    <reaction evidence="8 9 10">
        <text>2-[(2R,5Z)-2-carboxy-4-methylthiazol-5(2H)-ylidene]ethyl phosphate + 4-amino-2-methyl-5-(diphosphooxymethyl)pyrimidine + 2 H(+) = thiamine phosphate + CO2 + diphosphate</text>
        <dbReference type="Rhea" id="RHEA:47844"/>
        <dbReference type="ChEBI" id="CHEBI:15378"/>
        <dbReference type="ChEBI" id="CHEBI:16526"/>
        <dbReference type="ChEBI" id="CHEBI:33019"/>
        <dbReference type="ChEBI" id="CHEBI:37575"/>
        <dbReference type="ChEBI" id="CHEBI:57841"/>
        <dbReference type="ChEBI" id="CHEBI:62899"/>
        <dbReference type="EC" id="2.5.1.3"/>
    </reaction>
</comment>
<feature type="binding site" evidence="9">
    <location>
        <position position="140"/>
    </location>
    <ligand>
        <name>4-amino-2-methyl-5-(diphosphooxymethyl)pyrimidine</name>
        <dbReference type="ChEBI" id="CHEBI:57841"/>
    </ligand>
</feature>
<protein>
    <recommendedName>
        <fullName evidence="9">Thiamine-phosphate synthase</fullName>
        <shortName evidence="9">TP synthase</shortName>
        <shortName evidence="9">TPS</shortName>
        <ecNumber evidence="9">2.5.1.3</ecNumber>
    </recommendedName>
    <alternativeName>
        <fullName evidence="9">Thiamine-phosphate pyrophosphorylase</fullName>
        <shortName evidence="9">TMP pyrophosphorylase</shortName>
        <shortName evidence="9">TMP-PPase</shortName>
    </alternativeName>
</protein>
<keyword evidence="2 9" id="KW-0808">Transferase</keyword>
<dbReference type="Gene3D" id="3.20.20.70">
    <property type="entry name" value="Aldolase class I"/>
    <property type="match status" value="1"/>
</dbReference>
<keyword evidence="5 9" id="KW-0784">Thiamine biosynthesis</keyword>
<dbReference type="GO" id="GO:0000287">
    <property type="term" value="F:magnesium ion binding"/>
    <property type="evidence" value="ECO:0007669"/>
    <property type="project" value="UniProtKB-UniRule"/>
</dbReference>
<feature type="binding site" evidence="9">
    <location>
        <position position="111"/>
    </location>
    <ligand>
        <name>4-amino-2-methyl-5-(diphosphooxymethyl)pyrimidine</name>
        <dbReference type="ChEBI" id="CHEBI:57841"/>
    </ligand>
</feature>
<gene>
    <name evidence="9" type="primary">thiE</name>
    <name evidence="13" type="ORF">HNR46_002784</name>
</gene>
<keyword evidence="14" id="KW-1185">Reference proteome</keyword>
<comment type="catalytic activity">
    <reaction evidence="7 9 10">
        <text>2-(2-carboxy-4-methylthiazol-5-yl)ethyl phosphate + 4-amino-2-methyl-5-(diphosphooxymethyl)pyrimidine + 2 H(+) = thiamine phosphate + CO2 + diphosphate</text>
        <dbReference type="Rhea" id="RHEA:47848"/>
        <dbReference type="ChEBI" id="CHEBI:15378"/>
        <dbReference type="ChEBI" id="CHEBI:16526"/>
        <dbReference type="ChEBI" id="CHEBI:33019"/>
        <dbReference type="ChEBI" id="CHEBI:37575"/>
        <dbReference type="ChEBI" id="CHEBI:57841"/>
        <dbReference type="ChEBI" id="CHEBI:62890"/>
        <dbReference type="EC" id="2.5.1.3"/>
    </reaction>
</comment>
<organism evidence="13 14">
    <name type="scientific">Haloferula luteola</name>
    <dbReference type="NCBI Taxonomy" id="595692"/>
    <lineage>
        <taxon>Bacteria</taxon>
        <taxon>Pseudomonadati</taxon>
        <taxon>Verrucomicrobiota</taxon>
        <taxon>Verrucomicrobiia</taxon>
        <taxon>Verrucomicrobiales</taxon>
        <taxon>Verrucomicrobiaceae</taxon>
        <taxon>Haloferula</taxon>
    </lineage>
</organism>
<feature type="domain" description="Thiamine phosphate synthase/TenI" evidence="12">
    <location>
        <begin position="10"/>
        <end position="191"/>
    </location>
</feature>
<evidence type="ECO:0000313" key="14">
    <source>
        <dbReference type="Proteomes" id="UP000557717"/>
    </source>
</evidence>
<accession>A0A840VD36</accession>
<comment type="similarity">
    <text evidence="9 10">Belongs to the thiamine-phosphate synthase family.</text>
</comment>
<evidence type="ECO:0000256" key="7">
    <source>
        <dbReference type="ARBA" id="ARBA00047851"/>
    </source>
</evidence>
<keyword evidence="4 9" id="KW-0460">Magnesium</keyword>
<dbReference type="Pfam" id="PF02581">
    <property type="entry name" value="TMP-TENI"/>
    <property type="match status" value="1"/>
</dbReference>
<dbReference type="InterPro" id="IPR036206">
    <property type="entry name" value="ThiamineP_synth_sf"/>
</dbReference>
<dbReference type="GO" id="GO:0009229">
    <property type="term" value="P:thiamine diphosphate biosynthetic process"/>
    <property type="evidence" value="ECO:0007669"/>
    <property type="project" value="UniProtKB-UniRule"/>
</dbReference>
<dbReference type="RefSeq" id="WP_184019656.1">
    <property type="nucleotide sequence ID" value="NZ_JACHFD010000013.1"/>
</dbReference>
<evidence type="ECO:0000256" key="4">
    <source>
        <dbReference type="ARBA" id="ARBA00022842"/>
    </source>
</evidence>
<feature type="binding site" evidence="9">
    <location>
        <position position="169"/>
    </location>
    <ligand>
        <name>2-[(2R,5Z)-2-carboxy-4-methylthiazol-5(2H)-ylidene]ethyl phosphate</name>
        <dbReference type="ChEBI" id="CHEBI:62899"/>
    </ligand>
</feature>
<dbReference type="GO" id="GO:0009228">
    <property type="term" value="P:thiamine biosynthetic process"/>
    <property type="evidence" value="ECO:0007669"/>
    <property type="project" value="UniProtKB-KW"/>
</dbReference>
<evidence type="ECO:0000256" key="3">
    <source>
        <dbReference type="ARBA" id="ARBA00022723"/>
    </source>
</evidence>
<keyword evidence="3 9" id="KW-0479">Metal-binding</keyword>
<evidence type="ECO:0000256" key="11">
    <source>
        <dbReference type="RuleBase" id="RU004253"/>
    </source>
</evidence>
<reference evidence="13 14" key="1">
    <citation type="submission" date="2020-08" db="EMBL/GenBank/DDBJ databases">
        <title>Genomic Encyclopedia of Type Strains, Phase IV (KMG-IV): sequencing the most valuable type-strain genomes for metagenomic binning, comparative biology and taxonomic classification.</title>
        <authorList>
            <person name="Goeker M."/>
        </authorList>
    </citation>
    <scope>NUCLEOTIDE SEQUENCE [LARGE SCALE GENOMIC DNA]</scope>
    <source>
        <strain evidence="13 14">YC6886</strain>
    </source>
</reference>
<feature type="binding site" evidence="9">
    <location>
        <position position="92"/>
    </location>
    <ligand>
        <name>Mg(2+)</name>
        <dbReference type="ChEBI" id="CHEBI:18420"/>
    </ligand>
</feature>
<sequence>MKPSLASARLYAILDLGYVSEPKLEEVARELLEGGADLLQLRAKGYGESDIEGFCRRVLPICREFGVPLIVNDFAKVAAAIGADGVHIGQEDGSLEDVRAIVGEEMIVGRSTHSPEQAHAAQVEGFDYIGFGPLFPTPTKQGRPGIGLENVRPVESTMGSQLPVFCIGGIQRRNLAEVLAAGARRMVIVSDLLTASSIVQATRSVKEQVADR</sequence>
<comment type="catalytic activity">
    <reaction evidence="6 9 10">
        <text>4-methyl-5-(2-phosphooxyethyl)-thiazole + 4-amino-2-methyl-5-(diphosphooxymethyl)pyrimidine + H(+) = thiamine phosphate + diphosphate</text>
        <dbReference type="Rhea" id="RHEA:22328"/>
        <dbReference type="ChEBI" id="CHEBI:15378"/>
        <dbReference type="ChEBI" id="CHEBI:33019"/>
        <dbReference type="ChEBI" id="CHEBI:37575"/>
        <dbReference type="ChEBI" id="CHEBI:57841"/>
        <dbReference type="ChEBI" id="CHEBI:58296"/>
        <dbReference type="EC" id="2.5.1.3"/>
    </reaction>
</comment>
<evidence type="ECO:0000256" key="8">
    <source>
        <dbReference type="ARBA" id="ARBA00047883"/>
    </source>
</evidence>
<dbReference type="CDD" id="cd00564">
    <property type="entry name" value="TMP_TenI"/>
    <property type="match status" value="1"/>
</dbReference>
<feature type="binding site" evidence="9">
    <location>
        <begin position="40"/>
        <end position="44"/>
    </location>
    <ligand>
        <name>4-amino-2-methyl-5-(diphosphooxymethyl)pyrimidine</name>
        <dbReference type="ChEBI" id="CHEBI:57841"/>
    </ligand>
</feature>
<feature type="binding site" evidence="9">
    <location>
        <begin position="137"/>
        <end position="139"/>
    </location>
    <ligand>
        <name>2-[(2R,5Z)-2-carboxy-4-methylthiazol-5(2H)-ylidene]ethyl phosphate</name>
        <dbReference type="ChEBI" id="CHEBI:62899"/>
    </ligand>
</feature>
<dbReference type="GO" id="GO:0005737">
    <property type="term" value="C:cytoplasm"/>
    <property type="evidence" value="ECO:0007669"/>
    <property type="project" value="TreeGrafter"/>
</dbReference>
<comment type="caution">
    <text evidence="13">The sequence shown here is derived from an EMBL/GenBank/DDBJ whole genome shotgun (WGS) entry which is preliminary data.</text>
</comment>
<evidence type="ECO:0000256" key="5">
    <source>
        <dbReference type="ARBA" id="ARBA00022977"/>
    </source>
</evidence>
<evidence type="ECO:0000256" key="2">
    <source>
        <dbReference type="ARBA" id="ARBA00022679"/>
    </source>
</evidence>
<evidence type="ECO:0000256" key="9">
    <source>
        <dbReference type="HAMAP-Rule" id="MF_00097"/>
    </source>
</evidence>
<dbReference type="GO" id="GO:0004789">
    <property type="term" value="F:thiamine-phosphate diphosphorylase activity"/>
    <property type="evidence" value="ECO:0007669"/>
    <property type="project" value="UniProtKB-UniRule"/>
</dbReference>